<gene>
    <name evidence="2" type="ORF">BDD14_2351</name>
</gene>
<reference evidence="2 3" key="1">
    <citation type="submission" date="2019-02" db="EMBL/GenBank/DDBJ databases">
        <title>Genomic Encyclopedia of Archaeal and Bacterial Type Strains, Phase II (KMG-II): from individual species to whole genera.</title>
        <authorList>
            <person name="Goeker M."/>
        </authorList>
    </citation>
    <scope>NUCLEOTIDE SEQUENCE [LARGE SCALE GENOMIC DNA]</scope>
    <source>
        <strain evidence="2 3">DSM 18101</strain>
    </source>
</reference>
<dbReference type="InterPro" id="IPR025510">
    <property type="entry name" value="DUF4397"/>
</dbReference>
<evidence type="ECO:0000259" key="1">
    <source>
        <dbReference type="Pfam" id="PF14344"/>
    </source>
</evidence>
<name>A0A4Q7YV37_9BACT</name>
<organism evidence="2 3">
    <name type="scientific">Edaphobacter modestus</name>
    <dbReference type="NCBI Taxonomy" id="388466"/>
    <lineage>
        <taxon>Bacteria</taxon>
        <taxon>Pseudomonadati</taxon>
        <taxon>Acidobacteriota</taxon>
        <taxon>Terriglobia</taxon>
        <taxon>Terriglobales</taxon>
        <taxon>Acidobacteriaceae</taxon>
        <taxon>Edaphobacter</taxon>
    </lineage>
</organism>
<feature type="domain" description="DUF4397" evidence="1">
    <location>
        <begin position="171"/>
        <end position="243"/>
    </location>
</feature>
<sequence length="254" mass="26853">MLNPGKPLLSLHCFTRKASSWIAWGMCAVLLSGCQGMVSSTSRSRVRVIDVSPDAPEIDIYQNSSAIAYRLAFGTITSYVPVEPGTYTTTATMSGSRQTLTSSKATLATAGQYTVLIGNFSSNLQQLVLKDQSQPTPHGQIALRFLHQAARTGSVDIYLLPPGHRLTSASPTLSNVSFGANSGYVNLPAGTYTLVMVPAGTGLTNETEPAYSGSQVTYTSGSASTVVLVEQQSLSKEPELQAIIAPDYVPAQAE</sequence>
<protein>
    <submittedName>
        <fullName evidence="2">Uncharacterized protein DUF4397</fullName>
    </submittedName>
</protein>
<proteinExistence type="predicted"/>
<dbReference type="AlphaFoldDB" id="A0A4Q7YV37"/>
<feature type="domain" description="DUF4397" evidence="1">
    <location>
        <begin position="44"/>
        <end position="158"/>
    </location>
</feature>
<dbReference type="Proteomes" id="UP000292958">
    <property type="component" value="Unassembled WGS sequence"/>
</dbReference>
<evidence type="ECO:0000313" key="3">
    <source>
        <dbReference type="Proteomes" id="UP000292958"/>
    </source>
</evidence>
<dbReference type="Pfam" id="PF14344">
    <property type="entry name" value="DUF4397"/>
    <property type="match status" value="2"/>
</dbReference>
<evidence type="ECO:0000313" key="2">
    <source>
        <dbReference type="EMBL" id="RZU40865.1"/>
    </source>
</evidence>
<dbReference type="OrthoDB" id="9783299at2"/>
<accession>A0A4Q7YV37</accession>
<comment type="caution">
    <text evidence="2">The sequence shown here is derived from an EMBL/GenBank/DDBJ whole genome shotgun (WGS) entry which is preliminary data.</text>
</comment>
<dbReference type="EMBL" id="SHKW01000001">
    <property type="protein sequence ID" value="RZU40865.1"/>
    <property type="molecule type" value="Genomic_DNA"/>
</dbReference>
<dbReference type="PROSITE" id="PS51257">
    <property type="entry name" value="PROKAR_LIPOPROTEIN"/>
    <property type="match status" value="1"/>
</dbReference>
<keyword evidence="3" id="KW-1185">Reference proteome</keyword>